<organism evidence="3 4">
    <name type="scientific">Mytilus coruscus</name>
    <name type="common">Sea mussel</name>
    <dbReference type="NCBI Taxonomy" id="42192"/>
    <lineage>
        <taxon>Eukaryota</taxon>
        <taxon>Metazoa</taxon>
        <taxon>Spiralia</taxon>
        <taxon>Lophotrochozoa</taxon>
        <taxon>Mollusca</taxon>
        <taxon>Bivalvia</taxon>
        <taxon>Autobranchia</taxon>
        <taxon>Pteriomorphia</taxon>
        <taxon>Mytilida</taxon>
        <taxon>Mytiloidea</taxon>
        <taxon>Mytilidae</taxon>
        <taxon>Mytilinae</taxon>
        <taxon>Mytilus</taxon>
    </lineage>
</organism>
<name>A0A6J8BF22_MYTCO</name>
<dbReference type="InterPro" id="IPR031941">
    <property type="entry name" value="DUF4773"/>
</dbReference>
<proteinExistence type="predicted"/>
<accession>A0A6J8BF22</accession>
<reference evidence="3 4" key="1">
    <citation type="submission" date="2020-06" db="EMBL/GenBank/DDBJ databases">
        <authorList>
            <person name="Li R."/>
            <person name="Bekaert M."/>
        </authorList>
    </citation>
    <scope>NUCLEOTIDE SEQUENCE [LARGE SCALE GENOMIC DNA]</scope>
    <source>
        <strain evidence="4">wild</strain>
    </source>
</reference>
<feature type="signal peptide" evidence="1">
    <location>
        <begin position="1"/>
        <end position="23"/>
    </location>
</feature>
<evidence type="ECO:0000313" key="4">
    <source>
        <dbReference type="Proteomes" id="UP000507470"/>
    </source>
</evidence>
<feature type="domain" description="DUF4773" evidence="2">
    <location>
        <begin position="286"/>
        <end position="397"/>
    </location>
</feature>
<feature type="domain" description="DUF4773" evidence="2">
    <location>
        <begin position="421"/>
        <end position="532"/>
    </location>
</feature>
<evidence type="ECO:0000259" key="2">
    <source>
        <dbReference type="Pfam" id="PF15998"/>
    </source>
</evidence>
<evidence type="ECO:0000256" key="1">
    <source>
        <dbReference type="SAM" id="SignalP"/>
    </source>
</evidence>
<feature type="chain" id="PRO_5026773503" description="DUF4773 domain-containing protein" evidence="1">
    <location>
        <begin position="24"/>
        <end position="552"/>
    </location>
</feature>
<dbReference type="Pfam" id="PF15998">
    <property type="entry name" value="DUF4773"/>
    <property type="match status" value="3"/>
</dbReference>
<gene>
    <name evidence="3" type="ORF">MCOR_16636</name>
</gene>
<sequence>MKGFAVFCSIASLVFVWSTSCAAEGNASESTLDSVLENLKDHTFNVLQFEPRPVTGTCRCVNASCGCCQTLSIAKLHIKKEEIGFLLTVTLDGKPILKKEVSVQNPPPICLKVPLVKKLKKLASICIEFSEVHVGKDGLSGCTELTVHFVFIKVLKLKMGCFKIPFSEYELNMIHQQGVEYLLPGIVQLDGSKTENSDFPNSIFLQNNDEWNKMLYERKSDFNKLANSVKGIGRTMKNLAVLCVTLSLLVDVSYGLVLQKDQPAEELPVGDEISFGDEIVATEDGCHCTGETCNCCKTVSLKFLSLTKQVCVNLVFDQQGLGFELQLSIDGKVILHQKVEAKNPSPVCINIPLHGMEVKACIEFTKLKVSSSGMSGCLDLSAKIKREYKFQLGCFKIPPSDHSLSDLLSESGVIVTTGDGCTCSANGCNCCKTVTMKGITKTVCINLIYKGLEIDVKLQVDGKVYFSKEFEVKSPPPNMCTTIKIKGTSVKVCVQLTEFKVESKDVSGCVGASASALGQHYDIKLGCFKMSPAQYRIFKSSYIFESEIDYAK</sequence>
<dbReference type="PANTHER" id="PTHR36299:SF2">
    <property type="entry name" value="DUF4773 DOMAIN-CONTAINING PROTEIN"/>
    <property type="match status" value="1"/>
</dbReference>
<dbReference type="OrthoDB" id="6063292at2759"/>
<keyword evidence="1" id="KW-0732">Signal</keyword>
<dbReference type="EMBL" id="CACVKT020002931">
    <property type="protein sequence ID" value="CAC5380687.1"/>
    <property type="molecule type" value="Genomic_DNA"/>
</dbReference>
<evidence type="ECO:0000313" key="3">
    <source>
        <dbReference type="EMBL" id="CAC5380687.1"/>
    </source>
</evidence>
<protein>
    <recommendedName>
        <fullName evidence="2">DUF4773 domain-containing protein</fullName>
    </recommendedName>
</protein>
<keyword evidence="4" id="KW-1185">Reference proteome</keyword>
<feature type="domain" description="DUF4773" evidence="2">
    <location>
        <begin position="58"/>
        <end position="164"/>
    </location>
</feature>
<dbReference type="PROSITE" id="PS51257">
    <property type="entry name" value="PROKAR_LIPOPROTEIN"/>
    <property type="match status" value="1"/>
</dbReference>
<dbReference type="Proteomes" id="UP000507470">
    <property type="component" value="Unassembled WGS sequence"/>
</dbReference>
<dbReference type="AlphaFoldDB" id="A0A6J8BF22"/>
<dbReference type="PANTHER" id="PTHR36299">
    <property type="entry name" value="AGAP008005-PA"/>
    <property type="match status" value="1"/>
</dbReference>